<accession>A0AAW1TZL9</accession>
<feature type="transmembrane region" description="Helical" evidence="5">
    <location>
        <begin position="304"/>
        <end position="325"/>
    </location>
</feature>
<dbReference type="GO" id="GO:0007166">
    <property type="term" value="P:cell surface receptor signaling pathway"/>
    <property type="evidence" value="ECO:0007669"/>
    <property type="project" value="InterPro"/>
</dbReference>
<dbReference type="InterPro" id="IPR017981">
    <property type="entry name" value="GPCR_2-like_7TM"/>
</dbReference>
<keyword evidence="2 5" id="KW-0812">Transmembrane</keyword>
<organism evidence="8 9">
    <name type="scientific">Henosepilachna vigintioctopunctata</name>
    <dbReference type="NCBI Taxonomy" id="420089"/>
    <lineage>
        <taxon>Eukaryota</taxon>
        <taxon>Metazoa</taxon>
        <taxon>Ecdysozoa</taxon>
        <taxon>Arthropoda</taxon>
        <taxon>Hexapoda</taxon>
        <taxon>Insecta</taxon>
        <taxon>Pterygota</taxon>
        <taxon>Neoptera</taxon>
        <taxon>Endopterygota</taxon>
        <taxon>Coleoptera</taxon>
        <taxon>Polyphaga</taxon>
        <taxon>Cucujiformia</taxon>
        <taxon>Coccinelloidea</taxon>
        <taxon>Coccinellidae</taxon>
        <taxon>Epilachninae</taxon>
        <taxon>Epilachnini</taxon>
        <taxon>Henosepilachna</taxon>
    </lineage>
</organism>
<feature type="transmembrane region" description="Helical" evidence="5">
    <location>
        <begin position="138"/>
        <end position="157"/>
    </location>
</feature>
<sequence>MNFNWILPIWYVLQVANCQQAQNCCQGNNTIRSGEKKCVDGSLKDVLPCPNRFIIKADDDVYESRGVLNLGAQSISNDRFCKLRNNTQYVYIVCYEPEDLEEPSTVLTVLGLISALFLFLTIAIYISLPKLLDLQGICIIHSLFGLSITYIILGIHRLNTLLTEFECQIYAYALYFAFLYAFFWLNTYCFHLWRTTTEPKILGDVKSWKIIYYIYSCGSPILLLLLVIFAQVSGLYIYTHPRMAEESICFFGTLEATALYLYGPISVLLSLNIVYFICTVYRMWKEVHQYDGRKLKILKYRLSLCVKMFFVMGMSWIFEVLSGVFEHKYPSIWWNVTDTINALQGVFIFLILVILRKRVYRLMAEKPYGKWLPPTWRSMGNGDEECTEAEEDYKLDQVNSSSS</sequence>
<dbReference type="GO" id="GO:0005886">
    <property type="term" value="C:plasma membrane"/>
    <property type="evidence" value="ECO:0007669"/>
    <property type="project" value="TreeGrafter"/>
</dbReference>
<evidence type="ECO:0000256" key="1">
    <source>
        <dbReference type="ARBA" id="ARBA00004141"/>
    </source>
</evidence>
<dbReference type="PANTHER" id="PTHR47154">
    <property type="entry name" value="G-PROTEIN COUPLED RECEPTOR MTH-RELATED"/>
    <property type="match status" value="1"/>
</dbReference>
<keyword evidence="9" id="KW-1185">Reference proteome</keyword>
<comment type="subcellular location">
    <subcellularLocation>
        <location evidence="1">Membrane</location>
        <topology evidence="1">Multi-pass membrane protein</topology>
    </subcellularLocation>
</comment>
<feature type="domain" description="G-protein coupled receptors family 2 profile 2" evidence="7">
    <location>
        <begin position="103"/>
        <end position="356"/>
    </location>
</feature>
<feature type="transmembrane region" description="Helical" evidence="5">
    <location>
        <begin position="169"/>
        <end position="189"/>
    </location>
</feature>
<feature type="transmembrane region" description="Helical" evidence="5">
    <location>
        <begin position="331"/>
        <end position="355"/>
    </location>
</feature>
<dbReference type="AlphaFoldDB" id="A0AAW1TZL9"/>
<evidence type="ECO:0000256" key="3">
    <source>
        <dbReference type="ARBA" id="ARBA00022989"/>
    </source>
</evidence>
<dbReference type="CDD" id="cd15039">
    <property type="entry name" value="7tmB3_Methuselah-like"/>
    <property type="match status" value="1"/>
</dbReference>
<dbReference type="Proteomes" id="UP001431783">
    <property type="component" value="Unassembled WGS sequence"/>
</dbReference>
<gene>
    <name evidence="8" type="ORF">WA026_002408</name>
</gene>
<dbReference type="EMBL" id="JARQZJ010000031">
    <property type="protein sequence ID" value="KAK9874050.1"/>
    <property type="molecule type" value="Genomic_DNA"/>
</dbReference>
<keyword evidence="6" id="KW-0732">Signal</keyword>
<evidence type="ECO:0000256" key="4">
    <source>
        <dbReference type="ARBA" id="ARBA00023136"/>
    </source>
</evidence>
<dbReference type="GO" id="GO:0008528">
    <property type="term" value="F:G protein-coupled peptide receptor activity"/>
    <property type="evidence" value="ECO:0007669"/>
    <property type="project" value="TreeGrafter"/>
</dbReference>
<feature type="signal peptide" evidence="6">
    <location>
        <begin position="1"/>
        <end position="21"/>
    </location>
</feature>
<feature type="chain" id="PRO_5043508865" description="G-protein coupled receptors family 2 profile 2 domain-containing protein" evidence="6">
    <location>
        <begin position="22"/>
        <end position="403"/>
    </location>
</feature>
<evidence type="ECO:0000256" key="6">
    <source>
        <dbReference type="SAM" id="SignalP"/>
    </source>
</evidence>
<dbReference type="InterPro" id="IPR000832">
    <property type="entry name" value="GPCR_2_secretin-like"/>
</dbReference>
<reference evidence="8 9" key="1">
    <citation type="submission" date="2023-03" db="EMBL/GenBank/DDBJ databases">
        <title>Genome insight into feeding habits of ladybird beetles.</title>
        <authorList>
            <person name="Li H.-S."/>
            <person name="Huang Y.-H."/>
            <person name="Pang H."/>
        </authorList>
    </citation>
    <scope>NUCLEOTIDE SEQUENCE [LARGE SCALE GENOMIC DNA]</scope>
    <source>
        <strain evidence="8">SYSU_2023b</strain>
        <tissue evidence="8">Whole body</tissue>
    </source>
</reference>
<evidence type="ECO:0000313" key="8">
    <source>
        <dbReference type="EMBL" id="KAK9874050.1"/>
    </source>
</evidence>
<feature type="transmembrane region" description="Helical" evidence="5">
    <location>
        <begin position="259"/>
        <end position="284"/>
    </location>
</feature>
<evidence type="ECO:0000256" key="2">
    <source>
        <dbReference type="ARBA" id="ARBA00022692"/>
    </source>
</evidence>
<comment type="caution">
    <text evidence="8">The sequence shown here is derived from an EMBL/GenBank/DDBJ whole genome shotgun (WGS) entry which is preliminary data.</text>
</comment>
<name>A0AAW1TZL9_9CUCU</name>
<evidence type="ECO:0000259" key="7">
    <source>
        <dbReference type="PROSITE" id="PS50261"/>
    </source>
</evidence>
<dbReference type="PANTHER" id="PTHR47154:SF2">
    <property type="entry name" value="G-PROTEIN COUPLED RECEPTOR MTH-RELATED"/>
    <property type="match status" value="1"/>
</dbReference>
<feature type="transmembrane region" description="Helical" evidence="5">
    <location>
        <begin position="106"/>
        <end position="126"/>
    </location>
</feature>
<proteinExistence type="predicted"/>
<keyword evidence="4 5" id="KW-0472">Membrane</keyword>
<evidence type="ECO:0000313" key="9">
    <source>
        <dbReference type="Proteomes" id="UP001431783"/>
    </source>
</evidence>
<keyword evidence="3 5" id="KW-1133">Transmembrane helix</keyword>
<dbReference type="Gene3D" id="1.20.1070.10">
    <property type="entry name" value="Rhodopsin 7-helix transmembrane proteins"/>
    <property type="match status" value="1"/>
</dbReference>
<dbReference type="PROSITE" id="PS50261">
    <property type="entry name" value="G_PROTEIN_RECEP_F2_4"/>
    <property type="match status" value="1"/>
</dbReference>
<feature type="transmembrane region" description="Helical" evidence="5">
    <location>
        <begin position="210"/>
        <end position="239"/>
    </location>
</feature>
<protein>
    <recommendedName>
        <fullName evidence="7">G-protein coupled receptors family 2 profile 2 domain-containing protein</fullName>
    </recommendedName>
</protein>
<dbReference type="Pfam" id="PF00002">
    <property type="entry name" value="7tm_2"/>
    <property type="match status" value="1"/>
</dbReference>
<dbReference type="InterPro" id="IPR051384">
    <property type="entry name" value="Mth_GPCR"/>
</dbReference>
<evidence type="ECO:0000256" key="5">
    <source>
        <dbReference type="SAM" id="Phobius"/>
    </source>
</evidence>